<keyword evidence="7" id="KW-0472">Membrane</keyword>
<comment type="caution">
    <text evidence="9">The sequence shown here is derived from an EMBL/GenBank/DDBJ whole genome shotgun (WGS) entry which is preliminary data.</text>
</comment>
<gene>
    <name evidence="9" type="ORF">G9470_23975</name>
</gene>
<evidence type="ECO:0000256" key="2">
    <source>
        <dbReference type="ARBA" id="ARBA00022676"/>
    </source>
</evidence>
<name>A0ABX1W183_9FIRM</name>
<keyword evidence="5" id="KW-0448">Lipopolysaccharide biosynthesis</keyword>
<evidence type="ECO:0000256" key="4">
    <source>
        <dbReference type="ARBA" id="ARBA00022692"/>
    </source>
</evidence>
<evidence type="ECO:0000313" key="10">
    <source>
        <dbReference type="Proteomes" id="UP000539052"/>
    </source>
</evidence>
<evidence type="ECO:0000256" key="5">
    <source>
        <dbReference type="ARBA" id="ARBA00022985"/>
    </source>
</evidence>
<evidence type="ECO:0000259" key="8">
    <source>
        <dbReference type="Pfam" id="PF00535"/>
    </source>
</evidence>
<dbReference type="PANTHER" id="PTHR48090">
    <property type="entry name" value="UNDECAPRENYL-PHOSPHATE 4-DEOXY-4-FORMAMIDO-L-ARABINOSE TRANSFERASE-RELATED"/>
    <property type="match status" value="1"/>
</dbReference>
<evidence type="ECO:0000256" key="7">
    <source>
        <dbReference type="ARBA" id="ARBA00023136"/>
    </source>
</evidence>
<accession>A0ABX1W183</accession>
<evidence type="ECO:0000256" key="6">
    <source>
        <dbReference type="ARBA" id="ARBA00022989"/>
    </source>
</evidence>
<dbReference type="SUPFAM" id="SSF53448">
    <property type="entry name" value="Nucleotide-diphospho-sugar transferases"/>
    <property type="match status" value="1"/>
</dbReference>
<reference evidence="9 10" key="1">
    <citation type="submission" date="2020-03" db="EMBL/GenBank/DDBJ databases">
        <title>Genome Sequence of industrial isolate, B5A.</title>
        <authorList>
            <person name="Sharma S."/>
            <person name="Patil P.B."/>
            <person name="Korpole S."/>
        </authorList>
    </citation>
    <scope>NUCLEOTIDE SEQUENCE [LARGE SCALE GENOMIC DNA]</scope>
    <source>
        <strain evidence="9 10">PI-S10-B5A</strain>
    </source>
</reference>
<keyword evidence="1" id="KW-1003">Cell membrane</keyword>
<dbReference type="PANTHER" id="PTHR48090:SF3">
    <property type="entry name" value="UNDECAPRENYL-PHOSPHATE 4-DEOXY-4-FORMAMIDO-L-ARABINOSE TRANSFERASE"/>
    <property type="match status" value="1"/>
</dbReference>
<keyword evidence="2" id="KW-0328">Glycosyltransferase</keyword>
<evidence type="ECO:0000256" key="1">
    <source>
        <dbReference type="ARBA" id="ARBA00022475"/>
    </source>
</evidence>
<keyword evidence="6" id="KW-1133">Transmembrane helix</keyword>
<dbReference type="Proteomes" id="UP000539052">
    <property type="component" value="Unassembled WGS sequence"/>
</dbReference>
<dbReference type="EMBL" id="JAAOXG010000069">
    <property type="protein sequence ID" value="NNJ32822.1"/>
    <property type="molecule type" value="Genomic_DNA"/>
</dbReference>
<dbReference type="CDD" id="cd04179">
    <property type="entry name" value="DPM_DPG-synthase_like"/>
    <property type="match status" value="1"/>
</dbReference>
<dbReference type="InterPro" id="IPR050256">
    <property type="entry name" value="Glycosyltransferase_2"/>
</dbReference>
<dbReference type="Gene3D" id="3.90.550.10">
    <property type="entry name" value="Spore Coat Polysaccharide Biosynthesis Protein SpsA, Chain A"/>
    <property type="match status" value="1"/>
</dbReference>
<keyword evidence="4" id="KW-0812">Transmembrane</keyword>
<organism evidence="9 10">
    <name type="scientific">Lacrimispora defluvii</name>
    <dbReference type="NCBI Taxonomy" id="2719233"/>
    <lineage>
        <taxon>Bacteria</taxon>
        <taxon>Bacillati</taxon>
        <taxon>Bacillota</taxon>
        <taxon>Clostridia</taxon>
        <taxon>Lachnospirales</taxon>
        <taxon>Lachnospiraceae</taxon>
        <taxon>Lacrimispora</taxon>
    </lineage>
</organism>
<dbReference type="InterPro" id="IPR029044">
    <property type="entry name" value="Nucleotide-diphossugar_trans"/>
</dbReference>
<keyword evidence="3" id="KW-0808">Transferase</keyword>
<evidence type="ECO:0000313" key="9">
    <source>
        <dbReference type="EMBL" id="NNJ32822.1"/>
    </source>
</evidence>
<keyword evidence="10" id="KW-1185">Reference proteome</keyword>
<protein>
    <submittedName>
        <fullName evidence="9">Glycosyltransferase family 2 protein</fullName>
    </submittedName>
</protein>
<sequence>MDKLYIVMPAYNEEDNINNVISQWYPVLEGKDEESRLVIADGGSKDNTLQILYDLCEQYPKLIVESRPNTDHGTKVWYLYDYAIKHEADYVFQTDSDGQTNPAEFEKFWKVRNKYDAILGNRSDREDGSDRVFVENVLRFFLRVFFGANVPDANAPFRLMKTDLVKKYLYKLPSDFNLPNAILCAYFAHFKENVTYVHVTFRPRQGGKNFMNPKRILKIGWQSIGNFAKLRKELNR</sequence>
<feature type="domain" description="Glycosyltransferase 2-like" evidence="8">
    <location>
        <begin position="6"/>
        <end position="168"/>
    </location>
</feature>
<dbReference type="RefSeq" id="WP_170823868.1">
    <property type="nucleotide sequence ID" value="NZ_JAAOXG010000069.1"/>
</dbReference>
<dbReference type="InterPro" id="IPR001173">
    <property type="entry name" value="Glyco_trans_2-like"/>
</dbReference>
<evidence type="ECO:0000256" key="3">
    <source>
        <dbReference type="ARBA" id="ARBA00022679"/>
    </source>
</evidence>
<proteinExistence type="predicted"/>
<dbReference type="Pfam" id="PF00535">
    <property type="entry name" value="Glycos_transf_2"/>
    <property type="match status" value="1"/>
</dbReference>